<name>A0A5N5GZB6_9ROSA</name>
<dbReference type="GO" id="GO:0016301">
    <property type="term" value="F:kinase activity"/>
    <property type="evidence" value="ECO:0007669"/>
    <property type="project" value="UniProtKB-KW"/>
</dbReference>
<evidence type="ECO:0000256" key="4">
    <source>
        <dbReference type="SAM" id="SignalP"/>
    </source>
</evidence>
<dbReference type="PROSITE" id="PS50026">
    <property type="entry name" value="EGF_3"/>
    <property type="match status" value="1"/>
</dbReference>
<dbReference type="Proteomes" id="UP000327157">
    <property type="component" value="Unassembled WGS sequence"/>
</dbReference>
<comment type="caution">
    <text evidence="6">The sequence shown here is derived from an EMBL/GenBank/DDBJ whole genome shotgun (WGS) entry which is preliminary data.</text>
</comment>
<dbReference type="OrthoDB" id="1163657at2759"/>
<protein>
    <submittedName>
        <fullName evidence="6">Wall-associated receptor kinase 2-like</fullName>
    </submittedName>
</protein>
<dbReference type="PANTHER" id="PTHR33491">
    <property type="entry name" value="OSJNBA0016N04.9 PROTEIN"/>
    <property type="match status" value="1"/>
</dbReference>
<organism evidence="6 7">
    <name type="scientific">Pyrus ussuriensis x Pyrus communis</name>
    <dbReference type="NCBI Taxonomy" id="2448454"/>
    <lineage>
        <taxon>Eukaryota</taxon>
        <taxon>Viridiplantae</taxon>
        <taxon>Streptophyta</taxon>
        <taxon>Embryophyta</taxon>
        <taxon>Tracheophyta</taxon>
        <taxon>Spermatophyta</taxon>
        <taxon>Magnoliopsida</taxon>
        <taxon>eudicotyledons</taxon>
        <taxon>Gunneridae</taxon>
        <taxon>Pentapetalae</taxon>
        <taxon>rosids</taxon>
        <taxon>fabids</taxon>
        <taxon>Rosales</taxon>
        <taxon>Rosaceae</taxon>
        <taxon>Amygdaloideae</taxon>
        <taxon>Maleae</taxon>
        <taxon>Pyrus</taxon>
    </lineage>
</organism>
<feature type="chain" id="PRO_5024397206" evidence="4">
    <location>
        <begin position="33"/>
        <end position="308"/>
    </location>
</feature>
<dbReference type="GO" id="GO:0016020">
    <property type="term" value="C:membrane"/>
    <property type="evidence" value="ECO:0007669"/>
    <property type="project" value="UniProtKB-SubCell"/>
</dbReference>
<evidence type="ECO:0000256" key="2">
    <source>
        <dbReference type="ARBA" id="ARBA00022729"/>
    </source>
</evidence>
<comment type="caution">
    <text evidence="3">Lacks conserved residue(s) required for the propagation of feature annotation.</text>
</comment>
<proteinExistence type="predicted"/>
<reference evidence="6 7" key="2">
    <citation type="submission" date="2019-11" db="EMBL/GenBank/DDBJ databases">
        <title>A de novo genome assembly of a pear dwarfing rootstock.</title>
        <authorList>
            <person name="Wang F."/>
            <person name="Wang J."/>
            <person name="Li S."/>
            <person name="Zhang Y."/>
            <person name="Fang M."/>
            <person name="Ma L."/>
            <person name="Zhao Y."/>
            <person name="Jiang S."/>
        </authorList>
    </citation>
    <scope>NUCLEOTIDE SEQUENCE [LARGE SCALE GENOMIC DNA]</scope>
    <source>
        <strain evidence="6">S2</strain>
        <tissue evidence="6">Leaf</tissue>
    </source>
</reference>
<dbReference type="InterPro" id="IPR025287">
    <property type="entry name" value="WAK_GUB"/>
</dbReference>
<gene>
    <name evidence="6" type="ORF">D8674_040061</name>
</gene>
<evidence type="ECO:0000256" key="1">
    <source>
        <dbReference type="ARBA" id="ARBA00004167"/>
    </source>
</evidence>
<dbReference type="GO" id="GO:0030247">
    <property type="term" value="F:polysaccharide binding"/>
    <property type="evidence" value="ECO:0007669"/>
    <property type="project" value="InterPro"/>
</dbReference>
<keyword evidence="2 4" id="KW-0732">Signal</keyword>
<evidence type="ECO:0000256" key="3">
    <source>
        <dbReference type="PROSITE-ProRule" id="PRU00076"/>
    </source>
</evidence>
<accession>A0A5N5GZB6</accession>
<evidence type="ECO:0000259" key="5">
    <source>
        <dbReference type="PROSITE" id="PS50026"/>
    </source>
</evidence>
<dbReference type="EMBL" id="SMOL01000305">
    <property type="protein sequence ID" value="KAB2620668.1"/>
    <property type="molecule type" value="Genomic_DNA"/>
</dbReference>
<keyword evidence="3" id="KW-0245">EGF-like domain</keyword>
<sequence length="308" mass="33956">MPLLGRMHILQLSLVMVVEVTILPGTPTPTTAKSLLPPQLARPGCPDHCGNLTIPYPFGIGSGCYLDYRFEITCYHNSTQQPTTRWMTSDIDITNISLYDGEVQILQFAASDCYDAHGNSTETNSPELWVPPPYTISETKNVFVEVGCDTYAFFIGYRGEEEYTTGCMSKCDNLGNAIDQRDTCSGAGCCQTKIPSGLKNRTVTLGSYTDVRDSHRCSYAFLVQEGEFNFNSTSFRELNDTTKLPAIIDWVIGNESCDIAAKNESTFACKANSYCHNRSSGGYICRCRSGYEGNPYLPDGCQGTKPEI</sequence>
<dbReference type="AlphaFoldDB" id="A0A5N5GZB6"/>
<comment type="subcellular location">
    <subcellularLocation>
        <location evidence="1">Membrane</location>
        <topology evidence="1">Single-pass membrane protein</topology>
    </subcellularLocation>
</comment>
<feature type="signal peptide" evidence="4">
    <location>
        <begin position="1"/>
        <end position="32"/>
    </location>
</feature>
<keyword evidence="7" id="KW-1185">Reference proteome</keyword>
<keyword evidence="6" id="KW-0675">Receptor</keyword>
<reference evidence="6 7" key="1">
    <citation type="submission" date="2019-09" db="EMBL/GenBank/DDBJ databases">
        <authorList>
            <person name="Ou C."/>
        </authorList>
    </citation>
    <scope>NUCLEOTIDE SEQUENCE [LARGE SCALE GENOMIC DNA]</scope>
    <source>
        <strain evidence="6">S2</strain>
        <tissue evidence="6">Leaf</tissue>
    </source>
</reference>
<feature type="domain" description="EGF-like" evidence="5">
    <location>
        <begin position="261"/>
        <end position="302"/>
    </location>
</feature>
<keyword evidence="6" id="KW-0418">Kinase</keyword>
<dbReference type="Pfam" id="PF13947">
    <property type="entry name" value="GUB_WAK_bind"/>
    <property type="match status" value="1"/>
</dbReference>
<evidence type="ECO:0000313" key="6">
    <source>
        <dbReference type="EMBL" id="KAB2620668.1"/>
    </source>
</evidence>
<dbReference type="InterPro" id="IPR000742">
    <property type="entry name" value="EGF"/>
</dbReference>
<keyword evidence="6" id="KW-0808">Transferase</keyword>
<evidence type="ECO:0000313" key="7">
    <source>
        <dbReference type="Proteomes" id="UP000327157"/>
    </source>
</evidence>